<comment type="cofactor">
    <cofactor evidence="1">
        <name>FAD</name>
        <dbReference type="ChEBI" id="CHEBI:57692"/>
    </cofactor>
</comment>
<dbReference type="InterPro" id="IPR016166">
    <property type="entry name" value="FAD-bd_PCMH"/>
</dbReference>
<organism evidence="7 8">
    <name type="scientific">Apiospora marii</name>
    <dbReference type="NCBI Taxonomy" id="335849"/>
    <lineage>
        <taxon>Eukaryota</taxon>
        <taxon>Fungi</taxon>
        <taxon>Dikarya</taxon>
        <taxon>Ascomycota</taxon>
        <taxon>Pezizomycotina</taxon>
        <taxon>Sordariomycetes</taxon>
        <taxon>Xylariomycetidae</taxon>
        <taxon>Amphisphaeriales</taxon>
        <taxon>Apiosporaceae</taxon>
        <taxon>Apiospora</taxon>
    </lineage>
</organism>
<accession>A0ABR1RIP6</accession>
<dbReference type="PROSITE" id="PS51387">
    <property type="entry name" value="FAD_PCMH"/>
    <property type="match status" value="1"/>
</dbReference>
<evidence type="ECO:0000313" key="8">
    <source>
        <dbReference type="Proteomes" id="UP001396898"/>
    </source>
</evidence>
<dbReference type="PANTHER" id="PTHR42973">
    <property type="entry name" value="BINDING OXIDOREDUCTASE, PUTATIVE (AFU_ORTHOLOGUE AFUA_1G17690)-RELATED"/>
    <property type="match status" value="1"/>
</dbReference>
<comment type="similarity">
    <text evidence="2">Belongs to the oxygen-dependent FAD-linked oxidoreductase family.</text>
</comment>
<dbReference type="Gene3D" id="3.40.462.20">
    <property type="match status" value="2"/>
</dbReference>
<evidence type="ECO:0000256" key="3">
    <source>
        <dbReference type="ARBA" id="ARBA00022630"/>
    </source>
</evidence>
<dbReference type="SUPFAM" id="SSF56176">
    <property type="entry name" value="FAD-binding/transporter-associated domain-like"/>
    <property type="match status" value="1"/>
</dbReference>
<evidence type="ECO:0000256" key="1">
    <source>
        <dbReference type="ARBA" id="ARBA00001974"/>
    </source>
</evidence>
<evidence type="ECO:0000256" key="2">
    <source>
        <dbReference type="ARBA" id="ARBA00005466"/>
    </source>
</evidence>
<dbReference type="PANTHER" id="PTHR42973:SF39">
    <property type="entry name" value="FAD-BINDING PCMH-TYPE DOMAIN-CONTAINING PROTEIN"/>
    <property type="match status" value="1"/>
</dbReference>
<evidence type="ECO:0000259" key="6">
    <source>
        <dbReference type="PROSITE" id="PS51387"/>
    </source>
</evidence>
<dbReference type="Gene3D" id="3.30.465.10">
    <property type="match status" value="2"/>
</dbReference>
<dbReference type="EMBL" id="JAQQWI010000014">
    <property type="protein sequence ID" value="KAK8013154.1"/>
    <property type="molecule type" value="Genomic_DNA"/>
</dbReference>
<proteinExistence type="inferred from homology"/>
<dbReference type="Proteomes" id="UP001396898">
    <property type="component" value="Unassembled WGS sequence"/>
</dbReference>
<dbReference type="InterPro" id="IPR036318">
    <property type="entry name" value="FAD-bd_PCMH-like_sf"/>
</dbReference>
<comment type="caution">
    <text evidence="7">The sequence shown here is derived from an EMBL/GenBank/DDBJ whole genome shotgun (WGS) entry which is preliminary data.</text>
</comment>
<dbReference type="InterPro" id="IPR012951">
    <property type="entry name" value="BBE"/>
</dbReference>
<evidence type="ECO:0000256" key="4">
    <source>
        <dbReference type="ARBA" id="ARBA00022827"/>
    </source>
</evidence>
<keyword evidence="3" id="KW-0285">Flavoprotein</keyword>
<sequence length="503" mass="55292">MPVWGKLSTSEVADLIKCARKTGYKPVPRSGGHQYASPFPDLPNIFPILLLTSPLTTHSFLSYSALTGTLVIDITHIGHVHVSKDLQSAVVGGGIRLGALYTALQLHNRTFDGGICPTVGLSGFLGSGGFTMQMRARGLGVDHVTAARVVTATGEVVTASKSSHPDLFWAIRGGGGGTYGVVVEWTLQLTSFPRSAMLSITWNTTEAQVPVAQRFLEWAPTAAAEFTSQVNIYKSSVQVLGWYLGGTKADLESLLAQSGLLQLRGGDGRNGTTPLVPQVVMSEGCNTMNARMFGYYVQECLPDEEVEQLTWMINTVQQPFAQLGQDPVFTFDERPQDPTQKAAPPWDRFYRLSKSFFVPKKKGMSRDTISQVVNQLHELDDAAQVWAEWHAWNLSSTTTDSAFAWKDQAAAHLEFQVHGSADRQAQDRYHQWFENLEHTLRPAVGDASYSGYMDAGLSVNPLLSYYGANVCELVRVKRRWDPENLFQNPHSVPPSAPEDVRCV</sequence>
<feature type="domain" description="FAD-binding PCMH-type" evidence="6">
    <location>
        <begin position="1"/>
        <end position="192"/>
    </location>
</feature>
<dbReference type="InterPro" id="IPR050416">
    <property type="entry name" value="FAD-linked_Oxidoreductase"/>
</dbReference>
<reference evidence="7 8" key="1">
    <citation type="submission" date="2023-01" db="EMBL/GenBank/DDBJ databases">
        <title>Analysis of 21 Apiospora genomes using comparative genomics revels a genus with tremendous synthesis potential of carbohydrate active enzymes and secondary metabolites.</title>
        <authorList>
            <person name="Sorensen T."/>
        </authorList>
    </citation>
    <scope>NUCLEOTIDE SEQUENCE [LARGE SCALE GENOMIC DNA]</scope>
    <source>
        <strain evidence="7 8">CBS 20057</strain>
    </source>
</reference>
<evidence type="ECO:0000256" key="5">
    <source>
        <dbReference type="ARBA" id="ARBA00023002"/>
    </source>
</evidence>
<dbReference type="Pfam" id="PF01565">
    <property type="entry name" value="FAD_binding_4"/>
    <property type="match status" value="1"/>
</dbReference>
<keyword evidence="5" id="KW-0560">Oxidoreductase</keyword>
<dbReference type="InterPro" id="IPR016169">
    <property type="entry name" value="FAD-bd_PCMH_sub2"/>
</dbReference>
<keyword evidence="4" id="KW-0274">FAD</keyword>
<gene>
    <name evidence="7" type="ORF">PG991_009425</name>
</gene>
<evidence type="ECO:0000313" key="7">
    <source>
        <dbReference type="EMBL" id="KAK8013154.1"/>
    </source>
</evidence>
<dbReference type="Pfam" id="PF08031">
    <property type="entry name" value="BBE"/>
    <property type="match status" value="1"/>
</dbReference>
<dbReference type="InterPro" id="IPR006094">
    <property type="entry name" value="Oxid_FAD_bind_N"/>
</dbReference>
<name>A0ABR1RIP6_9PEZI</name>
<keyword evidence="8" id="KW-1185">Reference proteome</keyword>
<protein>
    <recommendedName>
        <fullName evidence="6">FAD-binding PCMH-type domain-containing protein</fullName>
    </recommendedName>
</protein>